<sequence>MYLAYKYFVWKTAVPFSFLRFRRKLAKALIYNEHIAPEEEDTMPRKSKRKQERHDHTRETAQKHVRMYDGRKWIWKPKTPIKSTLAENQAVAVFYERILNALQVLGCARNTSCNIELTFKWKQMRTNPFGYRIVVGSLSKKPSPTVVDSFCYQPNSVYLYDSTSA</sequence>
<evidence type="ECO:0000256" key="1">
    <source>
        <dbReference type="SAM" id="MobiDB-lite"/>
    </source>
</evidence>
<evidence type="ECO:0000313" key="2">
    <source>
        <dbReference type="EMBL" id="KAG7342064.1"/>
    </source>
</evidence>
<proteinExistence type="predicted"/>
<accession>A0A9K3KE62</accession>
<feature type="region of interest" description="Disordered" evidence="1">
    <location>
        <begin position="40"/>
        <end position="61"/>
    </location>
</feature>
<evidence type="ECO:0000313" key="3">
    <source>
        <dbReference type="Proteomes" id="UP000693970"/>
    </source>
</evidence>
<organism evidence="2 3">
    <name type="scientific">Nitzschia inconspicua</name>
    <dbReference type="NCBI Taxonomy" id="303405"/>
    <lineage>
        <taxon>Eukaryota</taxon>
        <taxon>Sar</taxon>
        <taxon>Stramenopiles</taxon>
        <taxon>Ochrophyta</taxon>
        <taxon>Bacillariophyta</taxon>
        <taxon>Bacillariophyceae</taxon>
        <taxon>Bacillariophycidae</taxon>
        <taxon>Bacillariales</taxon>
        <taxon>Bacillariaceae</taxon>
        <taxon>Nitzschia</taxon>
    </lineage>
</organism>
<comment type="caution">
    <text evidence="2">The sequence shown here is derived from an EMBL/GenBank/DDBJ whole genome shotgun (WGS) entry which is preliminary data.</text>
</comment>
<dbReference type="Proteomes" id="UP000693970">
    <property type="component" value="Unassembled WGS sequence"/>
</dbReference>
<dbReference type="AlphaFoldDB" id="A0A9K3KE62"/>
<feature type="compositionally biased region" description="Basic and acidic residues" evidence="1">
    <location>
        <begin position="52"/>
        <end position="61"/>
    </location>
</feature>
<keyword evidence="3" id="KW-1185">Reference proteome</keyword>
<gene>
    <name evidence="2" type="ORF">IV203_007156</name>
</gene>
<reference evidence="2" key="2">
    <citation type="submission" date="2021-04" db="EMBL/GenBank/DDBJ databases">
        <authorList>
            <person name="Podell S."/>
        </authorList>
    </citation>
    <scope>NUCLEOTIDE SEQUENCE</scope>
    <source>
        <strain evidence="2">Hildebrandi</strain>
    </source>
</reference>
<dbReference type="EMBL" id="JAGRRH010000025">
    <property type="protein sequence ID" value="KAG7342064.1"/>
    <property type="molecule type" value="Genomic_DNA"/>
</dbReference>
<name>A0A9K3KE62_9STRA</name>
<reference evidence="2" key="1">
    <citation type="journal article" date="2021" name="Sci. Rep.">
        <title>Diploid genomic architecture of Nitzschia inconspicua, an elite biomass production diatom.</title>
        <authorList>
            <person name="Oliver A."/>
            <person name="Podell S."/>
            <person name="Pinowska A."/>
            <person name="Traller J.C."/>
            <person name="Smith S.R."/>
            <person name="McClure R."/>
            <person name="Beliaev A."/>
            <person name="Bohutskyi P."/>
            <person name="Hill E.A."/>
            <person name="Rabines A."/>
            <person name="Zheng H."/>
            <person name="Allen L.Z."/>
            <person name="Kuo A."/>
            <person name="Grigoriev I.V."/>
            <person name="Allen A.E."/>
            <person name="Hazlebeck D."/>
            <person name="Allen E.E."/>
        </authorList>
    </citation>
    <scope>NUCLEOTIDE SEQUENCE</scope>
    <source>
        <strain evidence="2">Hildebrandi</strain>
    </source>
</reference>
<protein>
    <submittedName>
        <fullName evidence="2">Uncharacterized protein</fullName>
    </submittedName>
</protein>